<evidence type="ECO:0000313" key="1">
    <source>
        <dbReference type="EMBL" id="ATP59778.1"/>
    </source>
</evidence>
<dbReference type="EMBL" id="CP024161">
    <property type="protein sequence ID" value="ATP59778.1"/>
    <property type="molecule type" value="Genomic_DNA"/>
</dbReference>
<evidence type="ECO:0000313" key="2">
    <source>
        <dbReference type="Proteomes" id="UP000224629"/>
    </source>
</evidence>
<reference evidence="1" key="1">
    <citation type="submission" date="2017-10" db="EMBL/GenBank/DDBJ databases">
        <title>Genome-wide analysis of the first isolated strain mycoplasma dispar GS01.</title>
        <authorList>
            <person name="Hao H."/>
            <person name="Chen S."/>
            <person name="Zhao P."/>
            <person name="Chu Y."/>
            <person name="Liu Y."/>
        </authorList>
    </citation>
    <scope>NUCLEOTIDE SEQUENCE [LARGE SCALE GENOMIC DNA]</scope>
    <source>
        <strain evidence="1">GS01</strain>
    </source>
</reference>
<protein>
    <recommendedName>
        <fullName evidence="3">SMODS and SLOG-associating 2TM effector domain-containing protein</fullName>
    </recommendedName>
</protein>
<name>A0ABM6PRE1_9BACT</name>
<dbReference type="Proteomes" id="UP000224629">
    <property type="component" value="Chromosome"/>
</dbReference>
<accession>A0ABM6PRE1</accession>
<proteinExistence type="predicted"/>
<keyword evidence="2" id="KW-1185">Reference proteome</keyword>
<evidence type="ECO:0008006" key="3">
    <source>
        <dbReference type="Google" id="ProtNLM"/>
    </source>
</evidence>
<sequence length="184" mass="21246">MTFCKKKKKNAWSKIKLCYNTKINSVNFSSYSSSDSITFEQLANEIWNGHVKSSVFAAVNYALTIAYAFSWNFLGVAASAIAAGTLTHLAIEYKRAYNDMTNDSEWLRIRYQTIKQFEDWNKKFIPQIRKAKTSIYLILETISRLRKIVLKARPILLSASWVSFKIKLAIAVIDLIQNVIWRFV</sequence>
<organism evidence="1 2">
    <name type="scientific">Mesomycoplasma dispar</name>
    <dbReference type="NCBI Taxonomy" id="86660"/>
    <lineage>
        <taxon>Bacteria</taxon>
        <taxon>Bacillati</taxon>
        <taxon>Mycoplasmatota</taxon>
        <taxon>Mycoplasmoidales</taxon>
        <taxon>Metamycoplasmataceae</taxon>
        <taxon>Mesomycoplasma</taxon>
    </lineage>
</organism>
<gene>
    <name evidence="1" type="ORF">CSW10_02445</name>
</gene>